<dbReference type="InterPro" id="IPR051263">
    <property type="entry name" value="C-type_cytochrome_biogenesis"/>
</dbReference>
<feature type="transmembrane region" description="Helical" evidence="2">
    <location>
        <begin position="57"/>
        <end position="74"/>
    </location>
</feature>
<dbReference type="SUPFAM" id="SSF48452">
    <property type="entry name" value="TPR-like"/>
    <property type="match status" value="1"/>
</dbReference>
<organism evidence="3 4">
    <name type="scientific">Ferrimonas sediminum</name>
    <dbReference type="NCBI Taxonomy" id="718193"/>
    <lineage>
        <taxon>Bacteria</taxon>
        <taxon>Pseudomonadati</taxon>
        <taxon>Pseudomonadota</taxon>
        <taxon>Gammaproteobacteria</taxon>
        <taxon>Alteromonadales</taxon>
        <taxon>Ferrimonadaceae</taxon>
        <taxon>Ferrimonas</taxon>
    </lineage>
</organism>
<dbReference type="Gene3D" id="1.25.40.10">
    <property type="entry name" value="Tetratricopeptide repeat domain"/>
    <property type="match status" value="1"/>
</dbReference>
<dbReference type="PANTHER" id="PTHR47870:SF1">
    <property type="entry name" value="CYTOCHROME C-TYPE BIOGENESIS PROTEIN CCMH"/>
    <property type="match status" value="1"/>
</dbReference>
<evidence type="ECO:0000313" key="4">
    <source>
        <dbReference type="Proteomes" id="UP000199527"/>
    </source>
</evidence>
<dbReference type="OrthoDB" id="6258553at2"/>
<evidence type="ECO:0000256" key="1">
    <source>
        <dbReference type="ARBA" id="ARBA00022748"/>
    </source>
</evidence>
<dbReference type="AlphaFoldDB" id="A0A1G8Z8L1"/>
<keyword evidence="1" id="KW-0201">Cytochrome c-type biogenesis</keyword>
<sequence>MISLAVAMSVVLLVVTSFIIGYHLRLTALLPAIGNAKAPTGVAGGPGRAPIIKGTPLIMLTFLIFSSLLLYWHLGRYSDWNRATPQVRVDYLLQAAINQSRLSAEQHPQDPQAQLRLVEDYAAGGKYAEAVNVLESLLAQSGASAGLLGLKAKYLYYRDGRQLTPEVKSLTRTALERDDTEFTARELLASHAYRQGQYDLAIEHWQRLLQGDVGLAQRRAIGNALTRAQAKILTGQP</sequence>
<gene>
    <name evidence="3" type="ORF">SAMN04488540_11915</name>
</gene>
<dbReference type="EMBL" id="FNEM01000019">
    <property type="protein sequence ID" value="SDK10745.1"/>
    <property type="molecule type" value="Genomic_DNA"/>
</dbReference>
<keyword evidence="2" id="KW-0472">Membrane</keyword>
<dbReference type="GO" id="GO:0017004">
    <property type="term" value="P:cytochrome complex assembly"/>
    <property type="evidence" value="ECO:0007669"/>
    <property type="project" value="UniProtKB-KW"/>
</dbReference>
<keyword evidence="2" id="KW-0812">Transmembrane</keyword>
<protein>
    <submittedName>
        <fullName evidence="3">Formate-dependent nitrite reductase complex subunit NrfG</fullName>
    </submittedName>
</protein>
<name>A0A1G8Z8L1_9GAMM</name>
<reference evidence="4" key="1">
    <citation type="submission" date="2016-10" db="EMBL/GenBank/DDBJ databases">
        <authorList>
            <person name="Varghese N."/>
            <person name="Submissions S."/>
        </authorList>
    </citation>
    <scope>NUCLEOTIDE SEQUENCE [LARGE SCALE GENOMIC DNA]</scope>
    <source>
        <strain evidence="4">DSM 23317</strain>
    </source>
</reference>
<dbReference type="InterPro" id="IPR011990">
    <property type="entry name" value="TPR-like_helical_dom_sf"/>
</dbReference>
<keyword evidence="4" id="KW-1185">Reference proteome</keyword>
<dbReference type="RefSeq" id="WP_143026669.1">
    <property type="nucleotide sequence ID" value="NZ_FNEM01000019.1"/>
</dbReference>
<accession>A0A1G8Z8L1</accession>
<evidence type="ECO:0000313" key="3">
    <source>
        <dbReference type="EMBL" id="SDK10745.1"/>
    </source>
</evidence>
<proteinExistence type="predicted"/>
<evidence type="ECO:0000256" key="2">
    <source>
        <dbReference type="SAM" id="Phobius"/>
    </source>
</evidence>
<keyword evidence="2" id="KW-1133">Transmembrane helix</keyword>
<dbReference type="GO" id="GO:0005886">
    <property type="term" value="C:plasma membrane"/>
    <property type="evidence" value="ECO:0007669"/>
    <property type="project" value="TreeGrafter"/>
</dbReference>
<dbReference type="Proteomes" id="UP000199527">
    <property type="component" value="Unassembled WGS sequence"/>
</dbReference>
<dbReference type="PANTHER" id="PTHR47870">
    <property type="entry name" value="CYTOCHROME C-TYPE BIOGENESIS PROTEIN CCMH"/>
    <property type="match status" value="1"/>
</dbReference>